<dbReference type="Proteomes" id="UP001320420">
    <property type="component" value="Unassembled WGS sequence"/>
</dbReference>
<evidence type="ECO:0000259" key="3">
    <source>
        <dbReference type="Pfam" id="PF23190"/>
    </source>
</evidence>
<dbReference type="EMBL" id="JAKJXP020000035">
    <property type="protein sequence ID" value="KAK7752788.1"/>
    <property type="molecule type" value="Genomic_DNA"/>
</dbReference>
<name>A0AAN9URZ8_9PEZI</name>
<gene>
    <name evidence="5" type="primary">YVC1</name>
    <name evidence="5" type="ORF">SLS62_005340</name>
</gene>
<proteinExistence type="predicted"/>
<accession>A0AAN9URZ8</accession>
<feature type="domain" description="Calcium channel YVC1-like C-terminal transmembrane" evidence="4">
    <location>
        <begin position="268"/>
        <end position="550"/>
    </location>
</feature>
<feature type="transmembrane region" description="Helical" evidence="2">
    <location>
        <begin position="341"/>
        <end position="361"/>
    </location>
</feature>
<evidence type="ECO:0000313" key="5">
    <source>
        <dbReference type="EMBL" id="KAK7752788.1"/>
    </source>
</evidence>
<protein>
    <submittedName>
        <fullName evidence="5">Calcium channel yvc1</fullName>
    </submittedName>
</protein>
<feature type="transmembrane region" description="Helical" evidence="2">
    <location>
        <begin position="242"/>
        <end position="261"/>
    </location>
</feature>
<feature type="transmembrane region" description="Helical" evidence="2">
    <location>
        <begin position="443"/>
        <end position="464"/>
    </location>
</feature>
<dbReference type="Pfam" id="PF23317">
    <property type="entry name" value="YVC1_C"/>
    <property type="match status" value="1"/>
</dbReference>
<dbReference type="PANTHER" id="PTHR35859">
    <property type="entry name" value="NONSELECTIVE CATION CHANNEL PROTEIN"/>
    <property type="match status" value="1"/>
</dbReference>
<evidence type="ECO:0000259" key="4">
    <source>
        <dbReference type="Pfam" id="PF23317"/>
    </source>
</evidence>
<organism evidence="5 6">
    <name type="scientific">Diatrype stigma</name>
    <dbReference type="NCBI Taxonomy" id="117547"/>
    <lineage>
        <taxon>Eukaryota</taxon>
        <taxon>Fungi</taxon>
        <taxon>Dikarya</taxon>
        <taxon>Ascomycota</taxon>
        <taxon>Pezizomycotina</taxon>
        <taxon>Sordariomycetes</taxon>
        <taxon>Xylariomycetidae</taxon>
        <taxon>Xylariales</taxon>
        <taxon>Diatrypaceae</taxon>
        <taxon>Diatrype</taxon>
    </lineage>
</organism>
<dbReference type="InterPro" id="IPR052971">
    <property type="entry name" value="TRP_calcium_channel"/>
</dbReference>
<reference evidence="5 6" key="1">
    <citation type="submission" date="2024-02" db="EMBL/GenBank/DDBJ databases">
        <title>De novo assembly and annotation of 12 fungi associated with fruit tree decline syndrome in Ontario, Canada.</title>
        <authorList>
            <person name="Sulman M."/>
            <person name="Ellouze W."/>
            <person name="Ilyukhin E."/>
        </authorList>
    </citation>
    <scope>NUCLEOTIDE SEQUENCE [LARGE SCALE GENOMIC DNA]</scope>
    <source>
        <strain evidence="5 6">M11/M66-122</strain>
    </source>
</reference>
<dbReference type="Pfam" id="PF23190">
    <property type="entry name" value="LHD_TRPY1"/>
    <property type="match status" value="1"/>
</dbReference>
<feature type="transmembrane region" description="Helical" evidence="2">
    <location>
        <begin position="498"/>
        <end position="518"/>
    </location>
</feature>
<keyword evidence="2" id="KW-1133">Transmembrane helix</keyword>
<feature type="coiled-coil region" evidence="1">
    <location>
        <begin position="605"/>
        <end position="632"/>
    </location>
</feature>
<evidence type="ECO:0000256" key="2">
    <source>
        <dbReference type="SAM" id="Phobius"/>
    </source>
</evidence>
<feature type="transmembrane region" description="Helical" evidence="2">
    <location>
        <begin position="382"/>
        <end position="400"/>
    </location>
</feature>
<feature type="transmembrane region" description="Helical" evidence="2">
    <location>
        <begin position="273"/>
        <end position="291"/>
    </location>
</feature>
<comment type="caution">
    <text evidence="5">The sequence shown here is derived from an EMBL/GenBank/DDBJ whole genome shotgun (WGS) entry which is preliminary data.</text>
</comment>
<feature type="domain" description="YVC1 N-terminal linker helical" evidence="3">
    <location>
        <begin position="50"/>
        <end position="228"/>
    </location>
</feature>
<dbReference type="InterPro" id="IPR056337">
    <property type="entry name" value="LHD_YVC1"/>
</dbReference>
<evidence type="ECO:0000313" key="6">
    <source>
        <dbReference type="Proteomes" id="UP001320420"/>
    </source>
</evidence>
<dbReference type="InterPro" id="IPR056336">
    <property type="entry name" value="YVC1_C"/>
</dbReference>
<feature type="transmembrane region" description="Helical" evidence="2">
    <location>
        <begin position="303"/>
        <end position="321"/>
    </location>
</feature>
<evidence type="ECO:0000256" key="1">
    <source>
        <dbReference type="SAM" id="Coils"/>
    </source>
</evidence>
<dbReference type="AlphaFoldDB" id="A0AAN9URZ8"/>
<keyword evidence="2" id="KW-0472">Membrane</keyword>
<keyword evidence="2" id="KW-0812">Transmembrane</keyword>
<dbReference type="PANTHER" id="PTHR35859:SF5">
    <property type="entry name" value="ION TRANSPORT DOMAIN-CONTAINING PROTEIN"/>
    <property type="match status" value="1"/>
</dbReference>
<sequence length="640" mass="73731">MPRFSWGRLLGWDRHPSHDHHQWTAYESRRRLLPTYRNDPVESAIPAPDVTKTALRLRYLIEECVPCELETEQITRPHSQVITKAVIKAAKEAGGPANRACVVYCLLVVKQWLKHQALSELWDADLHQLRATACEVIAKQIIETEDDVDYLLYSVLLKRYSTMVDGEPTPPVNVIEKAVDLHALVVIGSSGYQKCIGYLWRGWLIQDEDDPSSFIEYKDRANTDFLPHADPDRMRAPMYQNAFQLLTSVIYLALYTGAINTINPGGDLDFVEILLYTFTFGFIFDELTKFYKAGYHVLGFWNAFNNVLYSVLMVSLALRFVAFSHTWEEHGGDTRRYYNRISYSVLAFTAPMFWGRLLLYLDSFRFFGAMLVVLKVMMKESVIFFALLVVVIIGFLQAFIGMDYAEDMVAEDTLFVIQAMANAIMQSPDFSGFERFSPPFGIILYYLFTFVVTVILLNVLIALYNSAYEDIYDNADNEFLALFSEKTMQFVRAPDENVFIAPFNLIELFLLIIPLEWWMPKNYYEKLNDIVMAVIYSPLLFCAALFEVRVARAICANRKRGDDDDDTIEEWEQMAGQVDFEAEGWSKKVAESKSNVEEEQAVLEVRKLREDVDRLKVLIESLNEKLSNRKDKDDSEDSLI</sequence>
<keyword evidence="6" id="KW-1185">Reference proteome</keyword>
<feature type="transmembrane region" description="Helical" evidence="2">
    <location>
        <begin position="530"/>
        <end position="550"/>
    </location>
</feature>
<keyword evidence="1" id="KW-0175">Coiled coil</keyword>